<accession>A0ABQ3S637</accession>
<evidence type="ECO:0000313" key="11">
    <source>
        <dbReference type="Proteomes" id="UP000649259"/>
    </source>
</evidence>
<evidence type="ECO:0000256" key="2">
    <source>
        <dbReference type="ARBA" id="ARBA00022448"/>
    </source>
</evidence>
<feature type="transmembrane region" description="Helical" evidence="7">
    <location>
        <begin position="296"/>
        <end position="318"/>
    </location>
</feature>
<evidence type="ECO:0000256" key="6">
    <source>
        <dbReference type="ARBA" id="ARBA00023136"/>
    </source>
</evidence>
<evidence type="ECO:0000259" key="9">
    <source>
        <dbReference type="PROSITE" id="PS50928"/>
    </source>
</evidence>
<evidence type="ECO:0000256" key="1">
    <source>
        <dbReference type="ARBA" id="ARBA00004651"/>
    </source>
</evidence>
<feature type="transmembrane region" description="Helical" evidence="7">
    <location>
        <begin position="135"/>
        <end position="157"/>
    </location>
</feature>
<evidence type="ECO:0000256" key="5">
    <source>
        <dbReference type="ARBA" id="ARBA00022989"/>
    </source>
</evidence>
<comment type="subcellular location">
    <subcellularLocation>
        <location evidence="1 7">Cell membrane</location>
        <topology evidence="1 7">Multi-pass membrane protein</topology>
    </subcellularLocation>
</comment>
<keyword evidence="2 7" id="KW-0813">Transport</keyword>
<comment type="caution">
    <text evidence="10">The sequence shown here is derived from an EMBL/GenBank/DDBJ whole genome shotgun (WGS) entry which is preliminary data.</text>
</comment>
<feature type="transmembrane region" description="Helical" evidence="7">
    <location>
        <begin position="164"/>
        <end position="185"/>
    </location>
</feature>
<feature type="domain" description="ABC transmembrane type-1" evidence="9">
    <location>
        <begin position="133"/>
        <end position="318"/>
    </location>
</feature>
<comment type="similarity">
    <text evidence="7">Belongs to the binding-protein-dependent transport system permease family.</text>
</comment>
<dbReference type="RefSeq" id="WP_229901398.1">
    <property type="nucleotide sequence ID" value="NZ_BMSI01000010.1"/>
</dbReference>
<dbReference type="Proteomes" id="UP000649259">
    <property type="component" value="Unassembled WGS sequence"/>
</dbReference>
<name>A0ABQ3S637_9ACTN</name>
<feature type="transmembrane region" description="Helical" evidence="7">
    <location>
        <begin position="62"/>
        <end position="84"/>
    </location>
</feature>
<dbReference type="GeneID" id="91473068"/>
<protein>
    <submittedName>
        <fullName evidence="10">ABC transporter permease</fullName>
    </submittedName>
</protein>
<gene>
    <name evidence="10" type="ORF">Saso_52430</name>
</gene>
<keyword evidence="6 7" id="KW-0472">Membrane</keyword>
<evidence type="ECO:0000313" key="10">
    <source>
        <dbReference type="EMBL" id="GHI63593.1"/>
    </source>
</evidence>
<dbReference type="PANTHER" id="PTHR43386">
    <property type="entry name" value="OLIGOPEPTIDE TRANSPORT SYSTEM PERMEASE PROTEIN APPC"/>
    <property type="match status" value="1"/>
</dbReference>
<dbReference type="InterPro" id="IPR050366">
    <property type="entry name" value="BP-dependent_transpt_permease"/>
</dbReference>
<dbReference type="PANTHER" id="PTHR43386:SF25">
    <property type="entry name" value="PEPTIDE ABC TRANSPORTER PERMEASE PROTEIN"/>
    <property type="match status" value="1"/>
</dbReference>
<dbReference type="SUPFAM" id="SSF161098">
    <property type="entry name" value="MetI-like"/>
    <property type="match status" value="1"/>
</dbReference>
<dbReference type="InterPro" id="IPR035906">
    <property type="entry name" value="MetI-like_sf"/>
</dbReference>
<dbReference type="EMBL" id="BNEB01000005">
    <property type="protein sequence ID" value="GHI63593.1"/>
    <property type="molecule type" value="Genomic_DNA"/>
</dbReference>
<feature type="compositionally biased region" description="Low complexity" evidence="8">
    <location>
        <begin position="8"/>
        <end position="33"/>
    </location>
</feature>
<keyword evidence="11" id="KW-1185">Reference proteome</keyword>
<sequence length="329" mass="33893">MSRSLADGSAATDTEAARAAGAATTAGAEAAAGPLRPVDPVTDPSPGGVAGRGAGAQQVLRFLLARPGLLLSVLVLALVVLAAFRPGLFTSLDPLHGVPSENFRGPGGGHWFGTDELGRDVFSRVVHGAQLSLKATLIAVGFAFVVGGIIGLVAGFVGRWVEDVLMRFVDVLLSIPSLFLSLALVTALGYGTVKVAVAVGIASVAGFARVTRAEVLRVRQAVFVEASRSCGARWYSVLGRHVLPNAAGPVIVLATLEFGSAVLAVSSLSFLGYGAPPPAPEWGTLISDGRNYLANAWWLTVLPGLAIAATGLATNRVARALDGEWSRRR</sequence>
<evidence type="ECO:0000256" key="8">
    <source>
        <dbReference type="SAM" id="MobiDB-lite"/>
    </source>
</evidence>
<dbReference type="InterPro" id="IPR000515">
    <property type="entry name" value="MetI-like"/>
</dbReference>
<organism evidence="10 11">
    <name type="scientific">Streptomyces asoensis</name>
    <dbReference type="NCBI Taxonomy" id="249586"/>
    <lineage>
        <taxon>Bacteria</taxon>
        <taxon>Bacillati</taxon>
        <taxon>Actinomycetota</taxon>
        <taxon>Actinomycetes</taxon>
        <taxon>Kitasatosporales</taxon>
        <taxon>Streptomycetaceae</taxon>
        <taxon>Streptomyces</taxon>
    </lineage>
</organism>
<feature type="region of interest" description="Disordered" evidence="8">
    <location>
        <begin position="1"/>
        <end position="50"/>
    </location>
</feature>
<evidence type="ECO:0000256" key="7">
    <source>
        <dbReference type="RuleBase" id="RU363032"/>
    </source>
</evidence>
<dbReference type="Gene3D" id="1.10.3720.10">
    <property type="entry name" value="MetI-like"/>
    <property type="match status" value="1"/>
</dbReference>
<keyword evidence="5 7" id="KW-1133">Transmembrane helix</keyword>
<proteinExistence type="inferred from homology"/>
<dbReference type="CDD" id="cd06261">
    <property type="entry name" value="TM_PBP2"/>
    <property type="match status" value="1"/>
</dbReference>
<keyword evidence="4 7" id="KW-0812">Transmembrane</keyword>
<evidence type="ECO:0000256" key="4">
    <source>
        <dbReference type="ARBA" id="ARBA00022692"/>
    </source>
</evidence>
<dbReference type="PROSITE" id="PS50928">
    <property type="entry name" value="ABC_TM1"/>
    <property type="match status" value="1"/>
</dbReference>
<dbReference type="Pfam" id="PF00528">
    <property type="entry name" value="BPD_transp_1"/>
    <property type="match status" value="1"/>
</dbReference>
<keyword evidence="3" id="KW-1003">Cell membrane</keyword>
<reference evidence="11" key="1">
    <citation type="submission" date="2023-07" db="EMBL/GenBank/DDBJ databases">
        <title>Whole genome shotgun sequence of Streptomyces cacaoi subsp. asoensis NBRC 13813.</title>
        <authorList>
            <person name="Komaki H."/>
            <person name="Tamura T."/>
        </authorList>
    </citation>
    <scope>NUCLEOTIDE SEQUENCE [LARGE SCALE GENOMIC DNA]</scope>
    <source>
        <strain evidence="11">NBRC 13813</strain>
    </source>
</reference>
<evidence type="ECO:0000256" key="3">
    <source>
        <dbReference type="ARBA" id="ARBA00022475"/>
    </source>
</evidence>